<comment type="caution">
    <text evidence="7">The sequence shown here is derived from an EMBL/GenBank/DDBJ whole genome shotgun (WGS) entry which is preliminary data.</text>
</comment>
<comment type="function">
    <text evidence="6">Plays a role in vesicular protein sorting.</text>
</comment>
<protein>
    <recommendedName>
        <fullName evidence="6">Vacuolar protein sorting-associated protein 35</fullName>
    </recommendedName>
</protein>
<dbReference type="Pfam" id="PF03635">
    <property type="entry name" value="Vps35"/>
    <property type="match status" value="1"/>
</dbReference>
<sequence>MASSNGRRSIFGRNKKVKMGLEPALTSVTEQEKMLENASKVVKAEAFEMKRCLDKSKTMDALKHSINFLNELRTNDLSPKFYYRLYMDCTNELQHLEAFLVDEYQRDKSKIGNLYECVQYASSIVPRLYLLVTVGVVYLKCGEGSRSEILSDIVAMCRGVQHPLRGLFLRNYLLQSTRSLLPDVPKSSINEMTTNLLANEENGETNGEEDKKNEPDGTVADAIAFILDNFGEMNKLWVRMQHQGPSKEREKRERERMELRILVGTNLVRLSQLESLTEEIYVQDVLPKVLEQIVSCRDCISQEYLMECVIQVFADDFHLATLNEFLFACGELVPEVNVKDILIALIDRLALYSSNEGKGKPKRAELFGIFSEQAKQLIENRPQMPVEDIVSLHAALISLAIKCYPDNIDYASVCFQSLKDIFSNKDVKSIGAFSPIGKELTKLLHLPIDEYKNSMMENETVMNNEDELGIVFALIDSLLVDQPDQPPNIHETEDFVDEQQLVARLVHLIRAPTPEEQFLLLNNTRKVLGAGGKHRISLTLPSIVFQLYQLLRVFAEDKEAENWNAKVRKMFMCAMGTIGALITTAELSELPLKLYLEGAVVADKIPFEENHTVVYEFVSKALSVLEDEVVESRDRIRCIYLITGTMQNIHNLPDESWQPLASQVVLAAAKLFKKPDQVRSLCCVANLYWVGRTAEAGEDTLKNGKKVSDILKKGVKSASECLEPLVQQQLFILLLNTYAYYIEEGCKEIDLSQVKELLSRTRDNAVQLDVSAEADALDRQLAETTALFQKLQV</sequence>
<dbReference type="OrthoDB" id="10258141at2759"/>
<dbReference type="InterPro" id="IPR005378">
    <property type="entry name" value="Vps35"/>
</dbReference>
<evidence type="ECO:0000256" key="4">
    <source>
        <dbReference type="ARBA" id="ARBA00022927"/>
    </source>
</evidence>
<dbReference type="STRING" id="2018661.A0A2A2L9E2"/>
<evidence type="ECO:0000256" key="2">
    <source>
        <dbReference type="ARBA" id="ARBA00006536"/>
    </source>
</evidence>
<evidence type="ECO:0000313" key="8">
    <source>
        <dbReference type="Proteomes" id="UP000218231"/>
    </source>
</evidence>
<evidence type="ECO:0000256" key="6">
    <source>
        <dbReference type="PIRNR" id="PIRNR009375"/>
    </source>
</evidence>
<keyword evidence="3 6" id="KW-0813">Transport</keyword>
<reference evidence="7 8" key="1">
    <citation type="journal article" date="2017" name="Curr. Biol.">
        <title>Genome architecture and evolution of a unichromosomal asexual nematode.</title>
        <authorList>
            <person name="Fradin H."/>
            <person name="Zegar C."/>
            <person name="Gutwein M."/>
            <person name="Lucas J."/>
            <person name="Kovtun M."/>
            <person name="Corcoran D."/>
            <person name="Baugh L.R."/>
            <person name="Kiontke K."/>
            <person name="Gunsalus K."/>
            <person name="Fitch D.H."/>
            <person name="Piano F."/>
        </authorList>
    </citation>
    <scope>NUCLEOTIDE SEQUENCE [LARGE SCALE GENOMIC DNA]</scope>
    <source>
        <strain evidence="7">PF1309</strain>
    </source>
</reference>
<evidence type="ECO:0000313" key="7">
    <source>
        <dbReference type="EMBL" id="PAV82886.1"/>
    </source>
</evidence>
<dbReference type="GO" id="GO:0006886">
    <property type="term" value="P:intracellular protein transport"/>
    <property type="evidence" value="ECO:0007669"/>
    <property type="project" value="TreeGrafter"/>
</dbReference>
<dbReference type="EMBL" id="LIAE01007017">
    <property type="protein sequence ID" value="PAV82886.1"/>
    <property type="molecule type" value="Genomic_DNA"/>
</dbReference>
<comment type="subcellular location">
    <subcellularLocation>
        <location evidence="1">Membrane</location>
        <topology evidence="1">Peripheral membrane protein</topology>
    </subcellularLocation>
</comment>
<dbReference type="GO" id="GO:0005770">
    <property type="term" value="C:late endosome"/>
    <property type="evidence" value="ECO:0007669"/>
    <property type="project" value="TreeGrafter"/>
</dbReference>
<evidence type="ECO:0000256" key="3">
    <source>
        <dbReference type="ARBA" id="ARBA00022448"/>
    </source>
</evidence>
<dbReference type="Gene3D" id="1.25.40.660">
    <property type="entry name" value="Vacuolar protein sorting-associated protein 35, helical subcomplex Vps35-C"/>
    <property type="match status" value="1"/>
</dbReference>
<dbReference type="GO" id="GO:0005829">
    <property type="term" value="C:cytosol"/>
    <property type="evidence" value="ECO:0007669"/>
    <property type="project" value="GOC"/>
</dbReference>
<name>A0A2A2L9E2_9BILA</name>
<dbReference type="Proteomes" id="UP000218231">
    <property type="component" value="Unassembled WGS sequence"/>
</dbReference>
<keyword evidence="5" id="KW-0472">Membrane</keyword>
<organism evidence="7 8">
    <name type="scientific">Diploscapter pachys</name>
    <dbReference type="NCBI Taxonomy" id="2018661"/>
    <lineage>
        <taxon>Eukaryota</taxon>
        <taxon>Metazoa</taxon>
        <taxon>Ecdysozoa</taxon>
        <taxon>Nematoda</taxon>
        <taxon>Chromadorea</taxon>
        <taxon>Rhabditida</taxon>
        <taxon>Rhabditina</taxon>
        <taxon>Rhabditomorpha</taxon>
        <taxon>Rhabditoidea</taxon>
        <taxon>Rhabditidae</taxon>
        <taxon>Diploscapter</taxon>
    </lineage>
</organism>
<dbReference type="GO" id="GO:0042147">
    <property type="term" value="P:retrograde transport, endosome to Golgi"/>
    <property type="evidence" value="ECO:0007669"/>
    <property type="project" value="InterPro"/>
</dbReference>
<dbReference type="PIRSF" id="PIRSF009375">
    <property type="entry name" value="Retromer_Vps35"/>
    <property type="match status" value="1"/>
</dbReference>
<accession>A0A2A2L9E2</accession>
<gene>
    <name evidence="7" type="ORF">WR25_21154</name>
</gene>
<proteinExistence type="inferred from homology"/>
<dbReference type="PANTHER" id="PTHR11099">
    <property type="entry name" value="VACUOLAR SORTING PROTEIN 35"/>
    <property type="match status" value="1"/>
</dbReference>
<keyword evidence="8" id="KW-1185">Reference proteome</keyword>
<evidence type="ECO:0000256" key="1">
    <source>
        <dbReference type="ARBA" id="ARBA00004170"/>
    </source>
</evidence>
<dbReference type="GO" id="GO:0030906">
    <property type="term" value="C:retromer, cargo-selective complex"/>
    <property type="evidence" value="ECO:0007669"/>
    <property type="project" value="InterPro"/>
</dbReference>
<comment type="similarity">
    <text evidence="2 6">Belongs to the VPS35 family.</text>
</comment>
<evidence type="ECO:0000256" key="5">
    <source>
        <dbReference type="ARBA" id="ARBA00023136"/>
    </source>
</evidence>
<dbReference type="AlphaFoldDB" id="A0A2A2L9E2"/>
<dbReference type="InterPro" id="IPR042491">
    <property type="entry name" value="Vps35_C"/>
</dbReference>
<keyword evidence="4 6" id="KW-0653">Protein transport</keyword>
<dbReference type="PANTHER" id="PTHR11099:SF0">
    <property type="entry name" value="VACUOLAR PROTEIN SORTING-ASSOCIATED PROTEIN 35"/>
    <property type="match status" value="1"/>
</dbReference>